<organism evidence="6 7">
    <name type="scientific">Boudabousia tangfeifanii</name>
    <dbReference type="NCBI Taxonomy" id="1912795"/>
    <lineage>
        <taxon>Bacteria</taxon>
        <taxon>Bacillati</taxon>
        <taxon>Actinomycetota</taxon>
        <taxon>Actinomycetes</taxon>
        <taxon>Actinomycetales</taxon>
        <taxon>Actinomycetaceae</taxon>
        <taxon>Boudabousia</taxon>
    </lineage>
</organism>
<evidence type="ECO:0000256" key="1">
    <source>
        <dbReference type="ARBA" id="ARBA00004370"/>
    </source>
</evidence>
<dbReference type="Gene3D" id="3.40.710.10">
    <property type="entry name" value="DD-peptidase/beta-lactamase superfamily"/>
    <property type="match status" value="1"/>
</dbReference>
<dbReference type="Gene3D" id="3.30.450.330">
    <property type="match status" value="1"/>
</dbReference>
<dbReference type="InterPro" id="IPR050515">
    <property type="entry name" value="Beta-lactam/transpept"/>
</dbReference>
<keyword evidence="7" id="KW-1185">Reference proteome</keyword>
<accession>A0A1D9MML5</accession>
<dbReference type="PANTHER" id="PTHR30627:SF1">
    <property type="entry name" value="PEPTIDOGLYCAN D,D-TRANSPEPTIDASE FTSI"/>
    <property type="match status" value="1"/>
</dbReference>
<dbReference type="GO" id="GO:0071555">
    <property type="term" value="P:cell wall organization"/>
    <property type="evidence" value="ECO:0007669"/>
    <property type="project" value="TreeGrafter"/>
</dbReference>
<evidence type="ECO:0000256" key="3">
    <source>
        <dbReference type="ARBA" id="ARBA00023136"/>
    </source>
</evidence>
<protein>
    <recommendedName>
        <fullName evidence="8">Peptidoglycan glycosyltransferase</fullName>
    </recommendedName>
</protein>
<reference evidence="6 7" key="1">
    <citation type="submission" date="2016-10" db="EMBL/GenBank/DDBJ databases">
        <title>Actinomyces aegypiusis sp. nov., isolated from the Aegypius monachus in Qinghai Tibet Plateau China.</title>
        <authorList>
            <person name="Wang Y."/>
        </authorList>
    </citation>
    <scope>NUCLEOTIDE SEQUENCE [LARGE SCALE GENOMIC DNA]</scope>
    <source>
        <strain evidence="6 7">VUL4_3</strain>
    </source>
</reference>
<keyword evidence="3" id="KW-0472">Membrane</keyword>
<dbReference type="PANTHER" id="PTHR30627">
    <property type="entry name" value="PEPTIDOGLYCAN D,D-TRANSPEPTIDASE"/>
    <property type="match status" value="1"/>
</dbReference>
<comment type="similarity">
    <text evidence="2">Belongs to the transpeptidase family.</text>
</comment>
<dbReference type="AlphaFoldDB" id="A0A1D9MML5"/>
<dbReference type="InterPro" id="IPR012338">
    <property type="entry name" value="Beta-lactam/transpept-like"/>
</dbReference>
<dbReference type="SUPFAM" id="SSF56601">
    <property type="entry name" value="beta-lactamase/transpeptidase-like"/>
    <property type="match status" value="1"/>
</dbReference>
<dbReference type="KEGG" id="avu:BK816_05695"/>
<dbReference type="InterPro" id="IPR001460">
    <property type="entry name" value="PCN-bd_Tpept"/>
</dbReference>
<dbReference type="Gene3D" id="3.90.1310.10">
    <property type="entry name" value="Penicillin-binding protein 2a (Domain 2)"/>
    <property type="match status" value="1"/>
</dbReference>
<name>A0A1D9MML5_9ACTO</name>
<gene>
    <name evidence="6" type="ORF">BK816_05695</name>
</gene>
<comment type="subcellular location">
    <subcellularLocation>
        <location evidence="1">Membrane</location>
    </subcellularLocation>
</comment>
<dbReference type="Pfam" id="PF03717">
    <property type="entry name" value="PBP_dimer"/>
    <property type="match status" value="1"/>
</dbReference>
<evidence type="ECO:0000313" key="7">
    <source>
        <dbReference type="Proteomes" id="UP000176288"/>
    </source>
</evidence>
<dbReference type="Proteomes" id="UP000176288">
    <property type="component" value="Chromosome"/>
</dbReference>
<dbReference type="GO" id="GO:0005886">
    <property type="term" value="C:plasma membrane"/>
    <property type="evidence" value="ECO:0007669"/>
    <property type="project" value="TreeGrafter"/>
</dbReference>
<dbReference type="GO" id="GO:0008658">
    <property type="term" value="F:penicillin binding"/>
    <property type="evidence" value="ECO:0007669"/>
    <property type="project" value="InterPro"/>
</dbReference>
<dbReference type="Pfam" id="PF00905">
    <property type="entry name" value="Transpeptidase"/>
    <property type="match status" value="1"/>
</dbReference>
<evidence type="ECO:0000256" key="2">
    <source>
        <dbReference type="ARBA" id="ARBA00007171"/>
    </source>
</evidence>
<dbReference type="InterPro" id="IPR036138">
    <property type="entry name" value="PBP_dimer_sf"/>
</dbReference>
<dbReference type="STRING" id="1912795.BK816_05695"/>
<feature type="domain" description="Penicillin-binding protein transpeptidase" evidence="4">
    <location>
        <begin position="300"/>
        <end position="604"/>
    </location>
</feature>
<dbReference type="EMBL" id="CP017812">
    <property type="protein sequence ID" value="AOZ73488.1"/>
    <property type="molecule type" value="Genomic_DNA"/>
</dbReference>
<dbReference type="InterPro" id="IPR005311">
    <property type="entry name" value="PBP_dimer"/>
</dbReference>
<evidence type="ECO:0000259" key="5">
    <source>
        <dbReference type="Pfam" id="PF03717"/>
    </source>
</evidence>
<feature type="domain" description="Penicillin-binding protein dimerisation" evidence="5">
    <location>
        <begin position="50"/>
        <end position="255"/>
    </location>
</feature>
<evidence type="ECO:0008006" key="8">
    <source>
        <dbReference type="Google" id="ProtNLM"/>
    </source>
</evidence>
<proteinExistence type="inferred from homology"/>
<dbReference type="SUPFAM" id="SSF56519">
    <property type="entry name" value="Penicillin binding protein dimerisation domain"/>
    <property type="match status" value="1"/>
</dbReference>
<sequence length="629" mass="67757">MSRPRLTLLVGLFGMAFLGLTVVLFFVQVVYGQSYAQEGIRNRMVGQVLTAERGKIYDSTGQVLASSSTRYDLVADPVNLSSYVQIKKTEDENGKVHREIIGRGPLAAAKQLAPLLKMNPAELGGMLTQNPHSYEEAEAEENKVNQERAKGNTKYRNQYRRNYQLVAKDLTPEVARQINDLHIVGIKTIEKSQRLYPRGDIAANIIGTFAYPATKTPEGAPKRVGVTGIEKLEQNVLKATPGYWEAEIGGNGAVIPGGEEHETPAVPGTDVHLTINADLNAFAQKVADETKERFQPDWVVALVEEVKTGRLLAIGDSGVVNPQNAKPGTPVLFSSRAASATYPPGSTAKVVTVAQALEEAKITPLTPVMSYGKITMPNGETFQDSHQHPAINMTAAGIIAESSNTGTVQIGDKVSDEARYNLMRAFGWGEKTGVQLTDESAGILPKYDKWGGRTRYATMFGQGFNTTPLQVVNMLATIGNGGVKNKVHLVDGYTKPDGHYEKVDLGQPKRVISEKTAKELVRMMEGVVTEEGTAPEARLDGYNVAGKSGTSELLSKNPNESGVVASFGGILPAENPVAAVLVVAYRPKSGVYGGVVAVPAFKQLALRTMQTLGVRPSEDGPDLFPLKVE</sequence>
<evidence type="ECO:0000259" key="4">
    <source>
        <dbReference type="Pfam" id="PF00905"/>
    </source>
</evidence>
<evidence type="ECO:0000313" key="6">
    <source>
        <dbReference type="EMBL" id="AOZ73488.1"/>
    </source>
</evidence>